<dbReference type="KEGG" id="mgau:MGALJ_58840"/>
<dbReference type="Pfam" id="PF03033">
    <property type="entry name" value="Glyco_transf_28"/>
    <property type="match status" value="1"/>
</dbReference>
<dbReference type="PANTHER" id="PTHR48050">
    <property type="entry name" value="STEROL 3-BETA-GLUCOSYLTRANSFERASE"/>
    <property type="match status" value="1"/>
</dbReference>
<dbReference type="InterPro" id="IPR002213">
    <property type="entry name" value="UDP_glucos_trans"/>
</dbReference>
<dbReference type="PANTHER" id="PTHR48050:SF13">
    <property type="entry name" value="STEROL 3-BETA-GLUCOSYLTRANSFERASE UGT80A2"/>
    <property type="match status" value="1"/>
</dbReference>
<organism evidence="3 4">
    <name type="scientific">Mycobacterium gallinarum</name>
    <dbReference type="NCBI Taxonomy" id="39689"/>
    <lineage>
        <taxon>Bacteria</taxon>
        <taxon>Bacillati</taxon>
        <taxon>Actinomycetota</taxon>
        <taxon>Actinomycetes</taxon>
        <taxon>Mycobacteriales</taxon>
        <taxon>Mycobacteriaceae</taxon>
        <taxon>Mycobacterium</taxon>
    </lineage>
</organism>
<dbReference type="FunFam" id="3.40.50.2000:FF:000009">
    <property type="entry name" value="Sterol 3-beta-glucosyltransferase UGT80A2"/>
    <property type="match status" value="1"/>
</dbReference>
<dbReference type="Gene3D" id="3.40.50.2000">
    <property type="entry name" value="Glycogen Phosphorylase B"/>
    <property type="match status" value="2"/>
</dbReference>
<sequence length="421" mass="46112">MKFVLAFYGSRGDVEPCVAVGRELLCRGHDVRLAVSPNLVEFVESAGLTAAAFGPDARTWQELHRDFMMHLFRNFWRVRELIKLAREDWNLYAQFWREANTTLTSLAGGADLLFADAGFDQPAANVAEYFDIPLATLHTSPLRAHSELVPKSSPLIRVAMTFSKWLGWRLAKKFEDAQRRELGLPRATNPSPQRIAERGSLEIQAYDKACFPGVGDDWAENDRRRPLVGALTVEMPAKADEEASRWIAAGAPPIFFGFGSMPVQSPADTLAMIGAACAELGERALVCAAGTDFNDVPGLEHLKVVDTLNFAAIFPSCRAVVHHGGTGTTAAGLRAGVPSLILWTWLDQALWGAQVKRLKVGTSRRLSSTTKESLLEDLRTILAPDCVAEARDFATKMTKPTESAANAADRVEAFARARFIG</sequence>
<evidence type="ECO:0000259" key="1">
    <source>
        <dbReference type="Pfam" id="PF03033"/>
    </source>
</evidence>
<accession>A0A9W4BE49</accession>
<dbReference type="GO" id="GO:0033072">
    <property type="term" value="P:vancomycin biosynthetic process"/>
    <property type="evidence" value="ECO:0007669"/>
    <property type="project" value="UniProtKB-ARBA"/>
</dbReference>
<dbReference type="SUPFAM" id="SSF53756">
    <property type="entry name" value="UDP-Glycosyltransferase/glycogen phosphorylase"/>
    <property type="match status" value="1"/>
</dbReference>
<feature type="domain" description="Erythromycin biosynthesis protein CIII-like C-terminal" evidence="2">
    <location>
        <begin position="290"/>
        <end position="387"/>
    </location>
</feature>
<dbReference type="AlphaFoldDB" id="A0A9W4BE49"/>
<proteinExistence type="predicted"/>
<gene>
    <name evidence="3" type="ORF">MGALJ_58840</name>
</gene>
<dbReference type="InterPro" id="IPR050426">
    <property type="entry name" value="Glycosyltransferase_28"/>
</dbReference>
<dbReference type="Proteomes" id="UP000465785">
    <property type="component" value="Chromosome"/>
</dbReference>
<dbReference type="InterPro" id="IPR010610">
    <property type="entry name" value="EryCIII-like_C"/>
</dbReference>
<dbReference type="GO" id="GO:0008194">
    <property type="term" value="F:UDP-glycosyltransferase activity"/>
    <property type="evidence" value="ECO:0007669"/>
    <property type="project" value="InterPro"/>
</dbReference>
<evidence type="ECO:0000259" key="2">
    <source>
        <dbReference type="Pfam" id="PF06722"/>
    </source>
</evidence>
<reference evidence="3 4" key="1">
    <citation type="journal article" date="2019" name="Emerg. Microbes Infect.">
        <title>Comprehensive subspecies identification of 175 nontuberculous mycobacteria species based on 7547 genomic profiles.</title>
        <authorList>
            <person name="Matsumoto Y."/>
            <person name="Kinjo T."/>
            <person name="Motooka D."/>
            <person name="Nabeya D."/>
            <person name="Jung N."/>
            <person name="Uechi K."/>
            <person name="Horii T."/>
            <person name="Iida T."/>
            <person name="Fujita J."/>
            <person name="Nakamura S."/>
        </authorList>
    </citation>
    <scope>NUCLEOTIDE SEQUENCE [LARGE SCALE GENOMIC DNA]</scope>
    <source>
        <strain evidence="3 4">JCM 6399</strain>
    </source>
</reference>
<dbReference type="CDD" id="cd03784">
    <property type="entry name" value="GT1_Gtf-like"/>
    <property type="match status" value="1"/>
</dbReference>
<dbReference type="RefSeq" id="WP_163736455.1">
    <property type="nucleotide sequence ID" value="NZ_AP022601.1"/>
</dbReference>
<dbReference type="InterPro" id="IPR004276">
    <property type="entry name" value="GlycoTrans_28_N"/>
</dbReference>
<dbReference type="Pfam" id="PF06722">
    <property type="entry name" value="EryCIII-like_C"/>
    <property type="match status" value="1"/>
</dbReference>
<name>A0A9W4BE49_9MYCO</name>
<evidence type="ECO:0000313" key="4">
    <source>
        <dbReference type="Proteomes" id="UP000465785"/>
    </source>
</evidence>
<keyword evidence="4" id="KW-1185">Reference proteome</keyword>
<dbReference type="EMBL" id="AP022601">
    <property type="protein sequence ID" value="BBY96215.1"/>
    <property type="molecule type" value="Genomic_DNA"/>
</dbReference>
<protein>
    <submittedName>
        <fullName evidence="3">Glycosyltransferase</fullName>
    </submittedName>
</protein>
<dbReference type="GO" id="GO:0005975">
    <property type="term" value="P:carbohydrate metabolic process"/>
    <property type="evidence" value="ECO:0007669"/>
    <property type="project" value="InterPro"/>
</dbReference>
<dbReference type="GO" id="GO:0016758">
    <property type="term" value="F:hexosyltransferase activity"/>
    <property type="evidence" value="ECO:0007669"/>
    <property type="project" value="InterPro"/>
</dbReference>
<evidence type="ECO:0000313" key="3">
    <source>
        <dbReference type="EMBL" id="BBY96215.1"/>
    </source>
</evidence>
<feature type="domain" description="Glycosyltransferase family 28 N-terminal" evidence="1">
    <location>
        <begin position="3"/>
        <end position="86"/>
    </location>
</feature>